<dbReference type="EMBL" id="BOQE01000001">
    <property type="protein sequence ID" value="GIM47950.1"/>
    <property type="molecule type" value="Genomic_DNA"/>
</dbReference>
<protein>
    <submittedName>
        <fullName evidence="1">Uncharacterized protein</fullName>
    </submittedName>
</protein>
<dbReference type="AlphaFoldDB" id="A0AAV4LJM5"/>
<reference evidence="1" key="1">
    <citation type="journal article" date="2023" name="Int. J. Syst. Evol. Microbiol.">
        <title>Collibacillus ludicampi gen. nov., sp. nov., a new soil bacterium of the family Alicyclobacillaceae.</title>
        <authorList>
            <person name="Jojima T."/>
            <person name="Ioku Y."/>
            <person name="Fukuta Y."/>
            <person name="Shirasaka N."/>
            <person name="Matsumura Y."/>
            <person name="Mori M."/>
        </authorList>
    </citation>
    <scope>NUCLEOTIDE SEQUENCE</scope>
    <source>
        <strain evidence="1">TP075</strain>
    </source>
</reference>
<comment type="caution">
    <text evidence="1">The sequence shown here is derived from an EMBL/GenBank/DDBJ whole genome shotgun (WGS) entry which is preliminary data.</text>
</comment>
<dbReference type="Proteomes" id="UP001057291">
    <property type="component" value="Unassembled WGS sequence"/>
</dbReference>
<evidence type="ECO:0000313" key="1">
    <source>
        <dbReference type="EMBL" id="GIM47950.1"/>
    </source>
</evidence>
<accession>A0AAV4LJM5</accession>
<evidence type="ECO:0000313" key="2">
    <source>
        <dbReference type="Proteomes" id="UP001057291"/>
    </source>
</evidence>
<gene>
    <name evidence="1" type="ORF">DNHGIG_34990</name>
</gene>
<keyword evidence="2" id="KW-1185">Reference proteome</keyword>
<organism evidence="1 2">
    <name type="scientific">Collibacillus ludicampi</name>
    <dbReference type="NCBI Taxonomy" id="2771369"/>
    <lineage>
        <taxon>Bacteria</taxon>
        <taxon>Bacillati</taxon>
        <taxon>Bacillota</taxon>
        <taxon>Bacilli</taxon>
        <taxon>Bacillales</taxon>
        <taxon>Alicyclobacillaceae</taxon>
        <taxon>Collibacillus</taxon>
    </lineage>
</organism>
<sequence length="54" mass="6348">MMVLVVFFVAGASGVTLITHYLTKKMTSFFIYNPRDIEHLIKQIEELERRPYLS</sequence>
<proteinExistence type="predicted"/>
<name>A0AAV4LJM5_9BACL</name>